<dbReference type="Pfam" id="PF14026">
    <property type="entry name" value="SCO4226-like"/>
    <property type="match status" value="1"/>
</dbReference>
<dbReference type="Proteomes" id="UP000597886">
    <property type="component" value="Unassembled WGS sequence"/>
</dbReference>
<dbReference type="InterPro" id="IPR042557">
    <property type="entry name" value="SCO4226"/>
</dbReference>
<dbReference type="InterPro" id="IPR025336">
    <property type="entry name" value="SCO4226-like"/>
</dbReference>
<dbReference type="Gene3D" id="3.30.70.3090">
    <property type="entry name" value="ORF SCO4226, nickel-binding ferredoxin-like monomer"/>
    <property type="match status" value="1"/>
</dbReference>
<evidence type="ECO:0000313" key="3">
    <source>
        <dbReference type="Proteomes" id="UP000597886"/>
    </source>
</evidence>
<reference evidence="2 4" key="1">
    <citation type="submission" date="2019-12" db="EMBL/GenBank/DDBJ databases">
        <title>Ruegeria JWLKs population differentiation of coral mucus and skeleton niches.</title>
        <authorList>
            <person name="Luo D."/>
        </authorList>
    </citation>
    <scope>NUCLEOTIDE SEQUENCE</scope>
    <source>
        <strain evidence="2">HKCCD6181</strain>
        <strain evidence="1 4">HKCCD6238</strain>
    </source>
</reference>
<dbReference type="EMBL" id="WVQY01000005">
    <property type="protein sequence ID" value="NOD31283.1"/>
    <property type="molecule type" value="Genomic_DNA"/>
</dbReference>
<accession>A0AA91BMS3</accession>
<comment type="caution">
    <text evidence="2">The sequence shown here is derived from an EMBL/GenBank/DDBJ whole genome shotgun (WGS) entry which is preliminary data.</text>
</comment>
<dbReference type="AlphaFoldDB" id="A0AA91BMS3"/>
<proteinExistence type="predicted"/>
<evidence type="ECO:0000313" key="4">
    <source>
        <dbReference type="Proteomes" id="UP000599383"/>
    </source>
</evidence>
<sequence length="89" mass="9513">MKRYVIERDLPGVGSMSGDELCGASAKSNEALAQIPGVQWEHSYVAGDKTFCIYLAESEDAIHKHAELSGFPANTITEVTTIIDPTTAG</sequence>
<evidence type="ECO:0000313" key="2">
    <source>
        <dbReference type="EMBL" id="NOE18070.1"/>
    </source>
</evidence>
<name>A0AA91BMS3_9RHOB</name>
<dbReference type="RefSeq" id="WP_152458857.1">
    <property type="nucleotide sequence ID" value="NZ_WVQY01000005.1"/>
</dbReference>
<gene>
    <name evidence="1" type="ORF">GS617_13465</name>
    <name evidence="2" type="ORF">GS634_08025</name>
</gene>
<protein>
    <submittedName>
        <fullName evidence="2">DUF4242 domain-containing protein</fullName>
    </submittedName>
</protein>
<keyword evidence="4" id="KW-1185">Reference proteome</keyword>
<organism evidence="2 3">
    <name type="scientific">Ruegeria atlantica</name>
    <dbReference type="NCBI Taxonomy" id="81569"/>
    <lineage>
        <taxon>Bacteria</taxon>
        <taxon>Pseudomonadati</taxon>
        <taxon>Pseudomonadota</taxon>
        <taxon>Alphaproteobacteria</taxon>
        <taxon>Rhodobacterales</taxon>
        <taxon>Roseobacteraceae</taxon>
        <taxon>Ruegeria</taxon>
    </lineage>
</organism>
<dbReference type="EMBL" id="WVRA01000002">
    <property type="protein sequence ID" value="NOE18070.1"/>
    <property type="molecule type" value="Genomic_DNA"/>
</dbReference>
<dbReference type="Proteomes" id="UP000599383">
    <property type="component" value="Unassembled WGS sequence"/>
</dbReference>
<evidence type="ECO:0000313" key="1">
    <source>
        <dbReference type="EMBL" id="NOD31283.1"/>
    </source>
</evidence>